<dbReference type="Proteomes" id="UP000634136">
    <property type="component" value="Unassembled WGS sequence"/>
</dbReference>
<reference evidence="1" key="1">
    <citation type="submission" date="2020-09" db="EMBL/GenBank/DDBJ databases">
        <title>Genome-Enabled Discovery of Anthraquinone Biosynthesis in Senna tora.</title>
        <authorList>
            <person name="Kang S.-H."/>
            <person name="Pandey R.P."/>
            <person name="Lee C.-M."/>
            <person name="Sim J.-S."/>
            <person name="Jeong J.-T."/>
            <person name="Choi B.-S."/>
            <person name="Jung M."/>
            <person name="Ginzburg D."/>
            <person name="Zhao K."/>
            <person name="Won S.Y."/>
            <person name="Oh T.-J."/>
            <person name="Yu Y."/>
            <person name="Kim N.-H."/>
            <person name="Lee O.R."/>
            <person name="Lee T.-H."/>
            <person name="Bashyal P."/>
            <person name="Kim T.-S."/>
            <person name="Lee W.-H."/>
            <person name="Kawkins C."/>
            <person name="Kim C.-K."/>
            <person name="Kim J.S."/>
            <person name="Ahn B.O."/>
            <person name="Rhee S.Y."/>
            <person name="Sohng J.K."/>
        </authorList>
    </citation>
    <scope>NUCLEOTIDE SEQUENCE</scope>
    <source>
        <tissue evidence="1">Leaf</tissue>
    </source>
</reference>
<proteinExistence type="predicted"/>
<sequence length="40" mass="4862">MDCHRCRDTELSHQDMPKEYSNIPTKITRINKKFESKSRH</sequence>
<dbReference type="EMBL" id="JAAIUW010000008">
    <property type="protein sequence ID" value="KAF7820836.1"/>
    <property type="molecule type" value="Genomic_DNA"/>
</dbReference>
<evidence type="ECO:0000313" key="1">
    <source>
        <dbReference type="EMBL" id="KAF7820836.1"/>
    </source>
</evidence>
<evidence type="ECO:0000313" key="2">
    <source>
        <dbReference type="Proteomes" id="UP000634136"/>
    </source>
</evidence>
<protein>
    <submittedName>
        <fullName evidence="1">Uncharacterized protein</fullName>
    </submittedName>
</protein>
<dbReference type="AlphaFoldDB" id="A0A834WIP5"/>
<gene>
    <name evidence="1" type="ORF">G2W53_026291</name>
</gene>
<organism evidence="1 2">
    <name type="scientific">Senna tora</name>
    <dbReference type="NCBI Taxonomy" id="362788"/>
    <lineage>
        <taxon>Eukaryota</taxon>
        <taxon>Viridiplantae</taxon>
        <taxon>Streptophyta</taxon>
        <taxon>Embryophyta</taxon>
        <taxon>Tracheophyta</taxon>
        <taxon>Spermatophyta</taxon>
        <taxon>Magnoliopsida</taxon>
        <taxon>eudicotyledons</taxon>
        <taxon>Gunneridae</taxon>
        <taxon>Pentapetalae</taxon>
        <taxon>rosids</taxon>
        <taxon>fabids</taxon>
        <taxon>Fabales</taxon>
        <taxon>Fabaceae</taxon>
        <taxon>Caesalpinioideae</taxon>
        <taxon>Cassia clade</taxon>
        <taxon>Senna</taxon>
    </lineage>
</organism>
<keyword evidence="2" id="KW-1185">Reference proteome</keyword>
<comment type="caution">
    <text evidence="1">The sequence shown here is derived from an EMBL/GenBank/DDBJ whole genome shotgun (WGS) entry which is preliminary data.</text>
</comment>
<name>A0A834WIP5_9FABA</name>
<accession>A0A834WIP5</accession>